<feature type="domain" description="PH" evidence="12">
    <location>
        <begin position="295"/>
        <end position="403"/>
    </location>
</feature>
<evidence type="ECO:0000256" key="8">
    <source>
        <dbReference type="ARBA" id="ARBA00023136"/>
    </source>
</evidence>
<dbReference type="Pfam" id="PF05679">
    <property type="entry name" value="CHGN"/>
    <property type="match status" value="1"/>
</dbReference>
<evidence type="ECO:0000259" key="12">
    <source>
        <dbReference type="PROSITE" id="PS50003"/>
    </source>
</evidence>
<dbReference type="Proteomes" id="UP000663852">
    <property type="component" value="Unassembled WGS sequence"/>
</dbReference>
<keyword evidence="5" id="KW-0735">Signal-anchor</keyword>
<dbReference type="Gene3D" id="3.90.550.10">
    <property type="entry name" value="Spore Coat Polysaccharide Biosynthesis Protein SpsA, Chain A"/>
    <property type="match status" value="1"/>
</dbReference>
<feature type="compositionally biased region" description="Acidic residues" evidence="11">
    <location>
        <begin position="481"/>
        <end position="503"/>
    </location>
</feature>
<accession>A0A814I1A8</accession>
<feature type="domain" description="Ras-associating" evidence="13">
    <location>
        <begin position="188"/>
        <end position="278"/>
    </location>
</feature>
<dbReference type="InterPro" id="IPR039665">
    <property type="entry name" value="PH_APBB1IP"/>
</dbReference>
<dbReference type="FunFam" id="3.90.550.50:FF:000004">
    <property type="entry name" value="Hexosyltransferase"/>
    <property type="match status" value="1"/>
</dbReference>
<dbReference type="SUPFAM" id="SSF50729">
    <property type="entry name" value="PH domain-like"/>
    <property type="match status" value="1"/>
</dbReference>
<evidence type="ECO:0000313" key="15">
    <source>
        <dbReference type="Proteomes" id="UP000663852"/>
    </source>
</evidence>
<protein>
    <recommendedName>
        <fullName evidence="10">N-acetylgalactosaminyl-proteoglycan 3-beta-glucuronosyltransferase</fullName>
        <ecNumber evidence="10">2.4.1.226</ecNumber>
    </recommendedName>
</protein>
<evidence type="ECO:0000313" key="14">
    <source>
        <dbReference type="EMBL" id="CAF1017390.1"/>
    </source>
</evidence>
<dbReference type="GO" id="GO:0047238">
    <property type="term" value="F:glucuronosyl-N-acetylgalactosaminyl-proteoglycan 4-beta-N-acetylgalactosaminyltransferase activity"/>
    <property type="evidence" value="ECO:0007669"/>
    <property type="project" value="TreeGrafter"/>
</dbReference>
<dbReference type="GO" id="GO:0050510">
    <property type="term" value="F:N-acetylgalactosaminyl-proteoglycan 3-beta-glucuronosyltransferase activity"/>
    <property type="evidence" value="ECO:0007669"/>
    <property type="project" value="UniProtKB-EC"/>
</dbReference>
<keyword evidence="9" id="KW-0325">Glycoprotein</keyword>
<dbReference type="Pfam" id="PF21989">
    <property type="entry name" value="RA_2"/>
    <property type="match status" value="1"/>
</dbReference>
<name>A0A814I1A8_ADIRI</name>
<dbReference type="CDD" id="cd01259">
    <property type="entry name" value="PH_APBB1IP"/>
    <property type="match status" value="1"/>
</dbReference>
<dbReference type="PANTHER" id="PTHR12369:SF11">
    <property type="entry name" value="HEXOSYLTRANSFERASE"/>
    <property type="match status" value="1"/>
</dbReference>
<proteinExistence type="inferred from homology"/>
<dbReference type="InterPro" id="IPR008428">
    <property type="entry name" value="Chond_GalNAc"/>
</dbReference>
<evidence type="ECO:0000256" key="6">
    <source>
        <dbReference type="ARBA" id="ARBA00022989"/>
    </source>
</evidence>
<dbReference type="InterPro" id="IPR029071">
    <property type="entry name" value="Ubiquitin-like_domsf"/>
</dbReference>
<reference evidence="14" key="1">
    <citation type="submission" date="2021-02" db="EMBL/GenBank/DDBJ databases">
        <authorList>
            <person name="Nowell W R."/>
        </authorList>
    </citation>
    <scope>NUCLEOTIDE SEQUENCE</scope>
</reference>
<keyword evidence="7" id="KW-0333">Golgi apparatus</keyword>
<evidence type="ECO:0000256" key="10">
    <source>
        <dbReference type="ARBA" id="ARBA00066811"/>
    </source>
</evidence>
<evidence type="ECO:0000256" key="1">
    <source>
        <dbReference type="ARBA" id="ARBA00004447"/>
    </source>
</evidence>
<dbReference type="InterPro" id="IPR001849">
    <property type="entry name" value="PH_domain"/>
</dbReference>
<evidence type="ECO:0000256" key="4">
    <source>
        <dbReference type="ARBA" id="ARBA00022692"/>
    </source>
</evidence>
<keyword evidence="4" id="KW-0812">Transmembrane</keyword>
<evidence type="ECO:0000256" key="2">
    <source>
        <dbReference type="ARBA" id="ARBA00009239"/>
    </source>
</evidence>
<evidence type="ECO:0000256" key="5">
    <source>
        <dbReference type="ARBA" id="ARBA00022968"/>
    </source>
</evidence>
<dbReference type="SUPFAM" id="SSF53448">
    <property type="entry name" value="Nucleotide-diphospho-sugar transferases"/>
    <property type="match status" value="1"/>
</dbReference>
<dbReference type="PROSITE" id="PS50003">
    <property type="entry name" value="PH_DOMAIN"/>
    <property type="match status" value="1"/>
</dbReference>
<dbReference type="GO" id="GO:0032580">
    <property type="term" value="C:Golgi cisterna membrane"/>
    <property type="evidence" value="ECO:0007669"/>
    <property type="project" value="UniProtKB-SubCell"/>
</dbReference>
<keyword evidence="3" id="KW-0808">Transferase</keyword>
<dbReference type="GO" id="GO:0007165">
    <property type="term" value="P:signal transduction"/>
    <property type="evidence" value="ECO:0007669"/>
    <property type="project" value="InterPro"/>
</dbReference>
<evidence type="ECO:0000259" key="13">
    <source>
        <dbReference type="PROSITE" id="PS50200"/>
    </source>
</evidence>
<feature type="region of interest" description="Disordered" evidence="11">
    <location>
        <begin position="470"/>
        <end position="516"/>
    </location>
</feature>
<feature type="region of interest" description="Disordered" evidence="11">
    <location>
        <begin position="760"/>
        <end position="788"/>
    </location>
</feature>
<dbReference type="Gene3D" id="2.30.29.30">
    <property type="entry name" value="Pleckstrin-homology domain (PH domain)/Phosphotyrosine-binding domain (PTB)"/>
    <property type="match status" value="1"/>
</dbReference>
<dbReference type="InterPro" id="IPR029044">
    <property type="entry name" value="Nucleotide-diphossugar_trans"/>
</dbReference>
<comment type="similarity">
    <text evidence="2">Belongs to the chondroitin N-acetylgalactosaminyltransferase family.</text>
</comment>
<dbReference type="Gene3D" id="3.90.550.50">
    <property type="match status" value="1"/>
</dbReference>
<keyword evidence="8" id="KW-0472">Membrane</keyword>
<dbReference type="InterPro" id="IPR011993">
    <property type="entry name" value="PH-like_dom_sf"/>
</dbReference>
<feature type="compositionally biased region" description="Low complexity" evidence="11">
    <location>
        <begin position="82"/>
        <end position="102"/>
    </location>
</feature>
<evidence type="ECO:0000256" key="3">
    <source>
        <dbReference type="ARBA" id="ARBA00022679"/>
    </source>
</evidence>
<gene>
    <name evidence="14" type="ORF">EDS130_LOCUS15705</name>
</gene>
<keyword evidence="6" id="KW-1133">Transmembrane helix</keyword>
<dbReference type="PROSITE" id="PS50200">
    <property type="entry name" value="RA"/>
    <property type="match status" value="1"/>
</dbReference>
<dbReference type="SMART" id="SM00314">
    <property type="entry name" value="RA"/>
    <property type="match status" value="1"/>
</dbReference>
<dbReference type="SUPFAM" id="SSF54236">
    <property type="entry name" value="Ubiquitin-like"/>
    <property type="match status" value="1"/>
</dbReference>
<dbReference type="Gene3D" id="3.10.20.90">
    <property type="entry name" value="Phosphatidylinositol 3-kinase Catalytic Subunit, Chain A, domain 1"/>
    <property type="match status" value="1"/>
</dbReference>
<feature type="region of interest" description="Disordered" evidence="11">
    <location>
        <begin position="82"/>
        <end position="103"/>
    </location>
</feature>
<evidence type="ECO:0000256" key="9">
    <source>
        <dbReference type="ARBA" id="ARBA00023180"/>
    </source>
</evidence>
<comment type="subcellular location">
    <subcellularLocation>
        <location evidence="1">Golgi apparatus</location>
        <location evidence="1">Golgi stack membrane</location>
        <topology evidence="1">Single-pass type II membrane protein</topology>
    </subcellularLocation>
</comment>
<dbReference type="InterPro" id="IPR051227">
    <property type="entry name" value="CS_glycosyltransferase"/>
</dbReference>
<dbReference type="EMBL" id="CAJNOJ010000067">
    <property type="protein sequence ID" value="CAF1017390.1"/>
    <property type="molecule type" value="Genomic_DNA"/>
</dbReference>
<evidence type="ECO:0000256" key="7">
    <source>
        <dbReference type="ARBA" id="ARBA00023034"/>
    </source>
</evidence>
<dbReference type="InterPro" id="IPR000159">
    <property type="entry name" value="RA_dom"/>
</dbReference>
<dbReference type="Pfam" id="PF00169">
    <property type="entry name" value="PH"/>
    <property type="match status" value="1"/>
</dbReference>
<dbReference type="SMART" id="SM00233">
    <property type="entry name" value="PH"/>
    <property type="match status" value="1"/>
</dbReference>
<dbReference type="PANTHER" id="PTHR12369">
    <property type="entry name" value="CHONDROITIN SYNTHASE"/>
    <property type="match status" value="1"/>
</dbReference>
<organism evidence="14 15">
    <name type="scientific">Adineta ricciae</name>
    <name type="common">Rotifer</name>
    <dbReference type="NCBI Taxonomy" id="249248"/>
    <lineage>
        <taxon>Eukaryota</taxon>
        <taxon>Metazoa</taxon>
        <taxon>Spiralia</taxon>
        <taxon>Gnathifera</taxon>
        <taxon>Rotifera</taxon>
        <taxon>Eurotatoria</taxon>
        <taxon>Bdelloidea</taxon>
        <taxon>Adinetida</taxon>
        <taxon>Adinetidae</taxon>
        <taxon>Adineta</taxon>
    </lineage>
</organism>
<comment type="caution">
    <text evidence="14">The sequence shown here is derived from an EMBL/GenBank/DDBJ whole genome shotgun (WGS) entry which is preliminary data.</text>
</comment>
<dbReference type="OrthoDB" id="431432at2759"/>
<feature type="compositionally biased region" description="Low complexity" evidence="11">
    <location>
        <begin position="530"/>
        <end position="557"/>
    </location>
</feature>
<dbReference type="EC" id="2.4.1.226" evidence="10"/>
<evidence type="ECO:0000256" key="11">
    <source>
        <dbReference type="SAM" id="MobiDB-lite"/>
    </source>
</evidence>
<feature type="region of interest" description="Disordered" evidence="11">
    <location>
        <begin position="529"/>
        <end position="584"/>
    </location>
</feature>
<sequence>MNEDDTPELDAILNELRDIKVEFDESEQKKLSNMNYYPSTTKSLSSFSSNGCVHELRTLEDQLEAALASLTLTINDCTKSQLDSQSSEQQQQRSSDSSACSSGLGDEIGNESYHLYSTSNIHHPSAGFLTKFTANTTDDCDSAFSDSGSTEKVILSNHDESMIYRSMKETPLVEVDSNDSVFPSSSPPQHPSRILVRTYNDDGSTKSIFVDDSMLIRDVLLLLVHKNHREPDVNYALIEILPDLHMERIFEDHQKLTEAILMWPTISSNRLSFTKRFGKYNFFRTISSIDDLCHSSDLEGNIYLKEKSRKSWKKHFCVLRSSGLYFVPKGKSKKDLVCLAKFENVELFFGLEWKKKFKSPSEFCFALKHPLIQKKSSKYIKYMCVDTKTEFDRWIMNIRIAKFGQQLKVNYVFMDQAMSTYRLTGRFATLCPARSETPNEQQQQQHMDISLHDRRTPIPQNHYYALNSITSGKNDVQNDNNNDDDDNDDDDDDDEENDDDEANEIAKSPIKSASYMDELRQRLERVLNESSAQNSPSTQSSSSLTQVKQQPIIRRPTLIPPPTKLKPTNIQSLDPIEPSKSKRVNQIKSPVITASTPLPRKQIKAYGNLSYRTIDTINYQQQQPPMSKSFSISTKREEHRSASSLSIASKSESFGFDDTDFSPPSSTFLTHFNKSTKATTSSKSKSIVITNTTVNRSKQPSVLKKPMVSFRTYTQPQSTLPTKTASSLSSTANLHVSKQTKSVTSSIPYSTLNKNKVMPTATHHKSVPPVPPRKSSIPRPALIPQPPQRNLSTTLSLLLTECLVAGDMARSVQQTARFNHVIVNSKQNSTQQICSDKTVELALLSNTLHDSFQLHTTSKKTSRQTLPSPNNNRIVSNIRGPTWWLSLILLLLSVVIGFQLGLVFLCNIKRCITDEINLSQDVDGNRTNSLSIVSINLPRVPEKKQLILIAVMTSKDFLTTRAPTVMRTWAKKVPGEVLFFSSEGSTTNDPSINLVSLPAVTDTYPPQKKSFLMMKYIYDHYLNKFEWFMRVDDDVYIRTDNLEKLLRSIDNRKPYYIGQPGMGTKDEYGKLALGENENFCMGGPGIILSRETLSRFTPHIKKCLKNFYTSHEDVELGRCVHKYANTSCTWSYEMQHILYNHPNKTDGYRARNLVSTDILRAVSLHSIKDIKVFTRVHNFALQRRMIELEQRTMLLRRQVHLYEKILSLENDLKNQKQKFLKANSKVKTQSKQVYKLLSQSDEHIAEQMMALYNNSHELFNVDGLQSATLDRHLRNALHEYFTRSSPSVPDSIRSMLKTKFSQKDKILPGIYTLFTASQYAANTELPVRSIEPAYRQCFDEVVRTYMEDVNKISRNMGRFLEYRKTLYGYYRYEPKYGINYILDLFLIYRKYLGKKMSVPVRKRVYAVQRFRPLYFRELSSSYSSAILSPFGVDSSKKNSISSSIPIRMIVPVSGRLPTLKRLLTNFDRVVMRSNDSDLLNVHLYIILMETAEDSGERMVTIASFVRNYLKQYAAPRVHLIEVGNGSFTRGFARSYGASKFNDTDLLFFIDLDMIFTRNLFSRIRHHTIFNKQVYFPIIFSQYDPNYWETSKIALDFTSFRIKDDIGYWRQYGFGMLGIYKADLGQIGSWNVEISGWGKEDVEIYDKLVQSRNLTVFRAVDDSLMHVFHTKECSTALRDDQLTMCKGTKSITLGSQRIFVRHVKKMIELNQI</sequence>